<keyword evidence="6 9" id="KW-0508">mRNA splicing</keyword>
<dbReference type="OrthoDB" id="422364at2759"/>
<evidence type="ECO:0000256" key="4">
    <source>
        <dbReference type="ARBA" id="ARBA00022728"/>
    </source>
</evidence>
<dbReference type="InterPro" id="IPR047575">
    <property type="entry name" value="Sm"/>
</dbReference>
<dbReference type="InterPro" id="IPR044642">
    <property type="entry name" value="PTHR15588"/>
</dbReference>
<dbReference type="AlphaFoldDB" id="A0A9P4JGQ1"/>
<comment type="subcellular location">
    <subcellularLocation>
        <location evidence="1 9">Nucleus</location>
    </subcellularLocation>
</comment>
<comment type="similarity">
    <text evidence="2 9">Belongs to the snRNP Sm proteins family.</text>
</comment>
<name>A0A9P4JGQ1_9PLEO</name>
<dbReference type="SMART" id="SM00651">
    <property type="entry name" value="Sm"/>
    <property type="match status" value="1"/>
</dbReference>
<dbReference type="Pfam" id="PF01423">
    <property type="entry name" value="LSM"/>
    <property type="match status" value="1"/>
</dbReference>
<keyword evidence="4 9" id="KW-0747">Spliceosome</keyword>
<keyword evidence="12" id="KW-1185">Reference proteome</keyword>
<comment type="caution">
    <text evidence="11">The sequence shown here is derived from an EMBL/GenBank/DDBJ whole genome shotgun (WGS) entry which is preliminary data.</text>
</comment>
<organism evidence="11 12">
    <name type="scientific">Delitschia confertaspora ATCC 74209</name>
    <dbReference type="NCBI Taxonomy" id="1513339"/>
    <lineage>
        <taxon>Eukaryota</taxon>
        <taxon>Fungi</taxon>
        <taxon>Dikarya</taxon>
        <taxon>Ascomycota</taxon>
        <taxon>Pezizomycotina</taxon>
        <taxon>Dothideomycetes</taxon>
        <taxon>Pleosporomycetidae</taxon>
        <taxon>Pleosporales</taxon>
        <taxon>Delitschiaceae</taxon>
        <taxon>Delitschia</taxon>
    </lineage>
</organism>
<evidence type="ECO:0000256" key="5">
    <source>
        <dbReference type="ARBA" id="ARBA00022884"/>
    </source>
</evidence>
<evidence type="ECO:0000256" key="6">
    <source>
        <dbReference type="ARBA" id="ARBA00023187"/>
    </source>
</evidence>
<dbReference type="EMBL" id="ML994098">
    <property type="protein sequence ID" value="KAF2199081.1"/>
    <property type="molecule type" value="Genomic_DNA"/>
</dbReference>
<evidence type="ECO:0000313" key="12">
    <source>
        <dbReference type="Proteomes" id="UP000799536"/>
    </source>
</evidence>
<evidence type="ECO:0000256" key="2">
    <source>
        <dbReference type="ARBA" id="ARBA00006850"/>
    </source>
</evidence>
<gene>
    <name evidence="9" type="primary">LSM8</name>
    <name evidence="11" type="ORF">GQ43DRAFT_442812</name>
</gene>
<evidence type="ECO:0000256" key="8">
    <source>
        <dbReference type="ARBA" id="ARBA00023274"/>
    </source>
</evidence>
<dbReference type="GO" id="GO:0005688">
    <property type="term" value="C:U6 snRNP"/>
    <property type="evidence" value="ECO:0007669"/>
    <property type="project" value="UniProtKB-UniRule"/>
</dbReference>
<sequence length="97" mass="10716">MAMNAYMNKKVVVLTTDGRTLVGTLISTDQSTNLVLSECYERVIRPEEDPIPSSQTYMGVYMIRGDTVAVCGLMDVELDASITWENVRGEVIGSTKH</sequence>
<dbReference type="GO" id="GO:0071011">
    <property type="term" value="C:precatalytic spliceosome"/>
    <property type="evidence" value="ECO:0007669"/>
    <property type="project" value="TreeGrafter"/>
</dbReference>
<reference evidence="11" key="1">
    <citation type="journal article" date="2020" name="Stud. Mycol.">
        <title>101 Dothideomycetes genomes: a test case for predicting lifestyles and emergence of pathogens.</title>
        <authorList>
            <person name="Haridas S."/>
            <person name="Albert R."/>
            <person name="Binder M."/>
            <person name="Bloem J."/>
            <person name="Labutti K."/>
            <person name="Salamov A."/>
            <person name="Andreopoulos B."/>
            <person name="Baker S."/>
            <person name="Barry K."/>
            <person name="Bills G."/>
            <person name="Bluhm B."/>
            <person name="Cannon C."/>
            <person name="Castanera R."/>
            <person name="Culley D."/>
            <person name="Daum C."/>
            <person name="Ezra D."/>
            <person name="Gonzalez J."/>
            <person name="Henrissat B."/>
            <person name="Kuo A."/>
            <person name="Liang C."/>
            <person name="Lipzen A."/>
            <person name="Lutzoni F."/>
            <person name="Magnuson J."/>
            <person name="Mondo S."/>
            <person name="Nolan M."/>
            <person name="Ohm R."/>
            <person name="Pangilinan J."/>
            <person name="Park H.-J."/>
            <person name="Ramirez L."/>
            <person name="Alfaro M."/>
            <person name="Sun H."/>
            <person name="Tritt A."/>
            <person name="Yoshinaga Y."/>
            <person name="Zwiers L.-H."/>
            <person name="Turgeon B."/>
            <person name="Goodwin S."/>
            <person name="Spatafora J."/>
            <person name="Crous P."/>
            <person name="Grigoriev I."/>
        </authorList>
    </citation>
    <scope>NUCLEOTIDE SEQUENCE</scope>
    <source>
        <strain evidence="11">ATCC 74209</strain>
    </source>
</reference>
<keyword evidence="8 9" id="KW-0687">Ribonucleoprotein</keyword>
<dbReference type="PANTHER" id="PTHR15588:SF9">
    <property type="entry name" value="U6 SNRNA-ASSOCIATED SM-LIKE PROTEIN LSM8"/>
    <property type="match status" value="1"/>
</dbReference>
<protein>
    <recommendedName>
        <fullName evidence="9">LSM2-LSM8 complex subunit LSM8</fullName>
    </recommendedName>
</protein>
<feature type="domain" description="Sm" evidence="10">
    <location>
        <begin position="1"/>
        <end position="77"/>
    </location>
</feature>
<dbReference type="PROSITE" id="PS52002">
    <property type="entry name" value="SM"/>
    <property type="match status" value="1"/>
</dbReference>
<evidence type="ECO:0000256" key="1">
    <source>
        <dbReference type="ARBA" id="ARBA00004123"/>
    </source>
</evidence>
<dbReference type="PANTHER" id="PTHR15588">
    <property type="entry name" value="LSM1"/>
    <property type="match status" value="1"/>
</dbReference>
<keyword evidence="3 9" id="KW-0507">mRNA processing</keyword>
<evidence type="ECO:0000256" key="7">
    <source>
        <dbReference type="ARBA" id="ARBA00023242"/>
    </source>
</evidence>
<keyword evidence="5 9" id="KW-0694">RNA-binding</keyword>
<dbReference type="InterPro" id="IPR010920">
    <property type="entry name" value="LSM_dom_sf"/>
</dbReference>
<proteinExistence type="inferred from homology"/>
<evidence type="ECO:0000313" key="11">
    <source>
        <dbReference type="EMBL" id="KAF2199081.1"/>
    </source>
</evidence>
<accession>A0A9P4JGQ1</accession>
<dbReference type="GO" id="GO:0003729">
    <property type="term" value="F:mRNA binding"/>
    <property type="evidence" value="ECO:0007669"/>
    <property type="project" value="TreeGrafter"/>
</dbReference>
<evidence type="ECO:0000256" key="9">
    <source>
        <dbReference type="RuleBase" id="RU365048"/>
    </source>
</evidence>
<dbReference type="FunFam" id="2.30.30.100:FF:000027">
    <property type="entry name" value="U6 snRNA-associated Sm-like protein LSm8"/>
    <property type="match status" value="1"/>
</dbReference>
<dbReference type="Proteomes" id="UP000799536">
    <property type="component" value="Unassembled WGS sequence"/>
</dbReference>
<dbReference type="CDD" id="cd01727">
    <property type="entry name" value="LSm8"/>
    <property type="match status" value="1"/>
</dbReference>
<dbReference type="GO" id="GO:0000398">
    <property type="term" value="P:mRNA splicing, via spliceosome"/>
    <property type="evidence" value="ECO:0007669"/>
    <property type="project" value="UniProtKB-UniRule"/>
</dbReference>
<dbReference type="InterPro" id="IPR034103">
    <property type="entry name" value="Lsm8"/>
</dbReference>
<comment type="subunit">
    <text evidence="9">LSm subunits form a heteromer with a doughnut shape.</text>
</comment>
<dbReference type="Gene3D" id="2.30.30.100">
    <property type="match status" value="1"/>
</dbReference>
<evidence type="ECO:0000256" key="3">
    <source>
        <dbReference type="ARBA" id="ARBA00022664"/>
    </source>
</evidence>
<comment type="function">
    <text evidence="9">Plays role in pre-mRNA splicing as component of the U4/U6-U5 tri-snRNP complex that is involved in spliceosome assembly, and as component of the precatalytic spliceosome (spliceosome B complex). The heptameric LSM2-8 complex binds specifically to the 3'-terminal U-tract of U6 snRNA.</text>
</comment>
<dbReference type="GO" id="GO:0046540">
    <property type="term" value="C:U4/U6 x U5 tri-snRNP complex"/>
    <property type="evidence" value="ECO:0007669"/>
    <property type="project" value="UniProtKB-UniRule"/>
</dbReference>
<keyword evidence="7 9" id="KW-0539">Nucleus</keyword>
<evidence type="ECO:0000259" key="10">
    <source>
        <dbReference type="PROSITE" id="PS52002"/>
    </source>
</evidence>
<dbReference type="SUPFAM" id="SSF50182">
    <property type="entry name" value="Sm-like ribonucleoproteins"/>
    <property type="match status" value="1"/>
</dbReference>
<dbReference type="InterPro" id="IPR001163">
    <property type="entry name" value="Sm_dom_euk/arc"/>
</dbReference>